<organism evidence="1 2">
    <name type="scientific">Violaceomyces palustris</name>
    <dbReference type="NCBI Taxonomy" id="1673888"/>
    <lineage>
        <taxon>Eukaryota</taxon>
        <taxon>Fungi</taxon>
        <taxon>Dikarya</taxon>
        <taxon>Basidiomycota</taxon>
        <taxon>Ustilaginomycotina</taxon>
        <taxon>Ustilaginomycetes</taxon>
        <taxon>Violaceomycetales</taxon>
        <taxon>Violaceomycetaceae</taxon>
        <taxon>Violaceomyces</taxon>
    </lineage>
</organism>
<sequence>MQAGQLPAPLPPSSPDPKKKKKKKKAWSLCAPQLTTASLDNPFPPLPPFSESLSSLLIHSSTSSVRGHRPNGDETRIASSLPLQGSGATPVMSSLEGWGGESETMCCQQGGGRRKGKGGSIESSF</sequence>
<gene>
    <name evidence="1" type="ORF">IE53DRAFT_90182</name>
</gene>
<accession>A0ACD0P733</accession>
<proteinExistence type="predicted"/>
<dbReference type="Proteomes" id="UP000245626">
    <property type="component" value="Unassembled WGS sequence"/>
</dbReference>
<dbReference type="EMBL" id="KZ819706">
    <property type="protein sequence ID" value="PWN53867.1"/>
    <property type="molecule type" value="Genomic_DNA"/>
</dbReference>
<name>A0ACD0P733_9BASI</name>
<reference evidence="1 2" key="1">
    <citation type="journal article" date="2018" name="Mol. Biol. Evol.">
        <title>Broad Genomic Sampling Reveals a Smut Pathogenic Ancestry of the Fungal Clade Ustilaginomycotina.</title>
        <authorList>
            <person name="Kijpornyongpan T."/>
            <person name="Mondo S.J."/>
            <person name="Barry K."/>
            <person name="Sandor L."/>
            <person name="Lee J."/>
            <person name="Lipzen A."/>
            <person name="Pangilinan J."/>
            <person name="LaButti K."/>
            <person name="Hainaut M."/>
            <person name="Henrissat B."/>
            <person name="Grigoriev I.V."/>
            <person name="Spatafora J.W."/>
            <person name="Aime M.C."/>
        </authorList>
    </citation>
    <scope>NUCLEOTIDE SEQUENCE [LARGE SCALE GENOMIC DNA]</scope>
    <source>
        <strain evidence="1 2">SA 807</strain>
    </source>
</reference>
<keyword evidence="2" id="KW-1185">Reference proteome</keyword>
<evidence type="ECO:0000313" key="1">
    <source>
        <dbReference type="EMBL" id="PWN53867.1"/>
    </source>
</evidence>
<protein>
    <submittedName>
        <fullName evidence="1">Uncharacterized protein</fullName>
    </submittedName>
</protein>
<evidence type="ECO:0000313" key="2">
    <source>
        <dbReference type="Proteomes" id="UP000245626"/>
    </source>
</evidence>